<dbReference type="Pfam" id="PF02580">
    <property type="entry name" value="Tyr_Deacylase"/>
    <property type="match status" value="1"/>
</dbReference>
<dbReference type="Gene3D" id="3.50.80.10">
    <property type="entry name" value="D-tyrosyl-tRNA(Tyr) deacylase"/>
    <property type="match status" value="1"/>
</dbReference>
<name>A0A381TA78_9ZZZZ</name>
<organism evidence="2">
    <name type="scientific">marine metagenome</name>
    <dbReference type="NCBI Taxonomy" id="408172"/>
    <lineage>
        <taxon>unclassified sequences</taxon>
        <taxon>metagenomes</taxon>
        <taxon>ecological metagenomes</taxon>
    </lineage>
</organism>
<dbReference type="FunFam" id="3.50.80.10:FF:000001">
    <property type="entry name" value="D-aminoacyl-tRNA deacylase"/>
    <property type="match status" value="1"/>
</dbReference>
<dbReference type="NCBIfam" id="TIGR00256">
    <property type="entry name" value="D-aminoacyl-tRNA deacylase"/>
    <property type="match status" value="1"/>
</dbReference>
<evidence type="ECO:0008006" key="3">
    <source>
        <dbReference type="Google" id="ProtNLM"/>
    </source>
</evidence>
<dbReference type="SUPFAM" id="SSF69500">
    <property type="entry name" value="DTD-like"/>
    <property type="match status" value="1"/>
</dbReference>
<evidence type="ECO:0000256" key="1">
    <source>
        <dbReference type="ARBA" id="ARBA00009673"/>
    </source>
</evidence>
<proteinExistence type="inferred from homology"/>
<dbReference type="InterPro" id="IPR003732">
    <property type="entry name" value="Daa-tRNA_deacyls_DTD"/>
</dbReference>
<dbReference type="InterPro" id="IPR023509">
    <property type="entry name" value="DTD-like_sf"/>
</dbReference>
<dbReference type="PANTHER" id="PTHR10472:SF5">
    <property type="entry name" value="D-AMINOACYL-TRNA DEACYLASE 1"/>
    <property type="match status" value="1"/>
</dbReference>
<comment type="similarity">
    <text evidence="1">Belongs to the DTD family.</text>
</comment>
<evidence type="ECO:0000313" key="2">
    <source>
        <dbReference type="EMBL" id="SVA12624.1"/>
    </source>
</evidence>
<dbReference type="PANTHER" id="PTHR10472">
    <property type="entry name" value="D-TYROSYL-TRNA TYR DEACYLASE"/>
    <property type="match status" value="1"/>
</dbReference>
<dbReference type="GO" id="GO:0005737">
    <property type="term" value="C:cytoplasm"/>
    <property type="evidence" value="ECO:0007669"/>
    <property type="project" value="InterPro"/>
</dbReference>
<dbReference type="AlphaFoldDB" id="A0A381TA78"/>
<accession>A0A381TA78</accession>
<dbReference type="HAMAP" id="MF_00518">
    <property type="entry name" value="Deacylase_Dtd"/>
    <property type="match status" value="1"/>
</dbReference>
<dbReference type="EMBL" id="UINC01004209">
    <property type="protein sequence ID" value="SVA12624.1"/>
    <property type="molecule type" value="Genomic_DNA"/>
</dbReference>
<reference evidence="2" key="1">
    <citation type="submission" date="2018-05" db="EMBL/GenBank/DDBJ databases">
        <authorList>
            <person name="Lanie J.A."/>
            <person name="Ng W.-L."/>
            <person name="Kazmierczak K.M."/>
            <person name="Andrzejewski T.M."/>
            <person name="Davidsen T.M."/>
            <person name="Wayne K.J."/>
            <person name="Tettelin H."/>
            <person name="Glass J.I."/>
            <person name="Rusch D."/>
            <person name="Podicherti R."/>
            <person name="Tsui H.-C.T."/>
            <person name="Winkler M.E."/>
        </authorList>
    </citation>
    <scope>NUCLEOTIDE SEQUENCE</scope>
</reference>
<sequence length="149" mass="16432">MNLIAQRVLSSSLYIEGKKIVSIDRGILALVGFEKGDTSSDCEIIADKLLNYRIFPDDKGRMENSVIDIKGDLLLVPEVTLALETRKGTRPSFSEAASPDLGKLLFVDLSNKLRETHDKLEVGIFGADMEIKLINDGPVTFLFKSSDSK</sequence>
<protein>
    <recommendedName>
        <fullName evidence="3">D-aminoacyl-tRNA deacylase</fullName>
    </recommendedName>
</protein>
<gene>
    <name evidence="2" type="ORF">METZ01_LOCUS65478</name>
</gene>
<dbReference type="GO" id="GO:0051500">
    <property type="term" value="F:D-tyrosyl-tRNA(Tyr) deacylase activity"/>
    <property type="evidence" value="ECO:0007669"/>
    <property type="project" value="TreeGrafter"/>
</dbReference>